<dbReference type="EMBL" id="JAIZAY010000002">
    <property type="protein sequence ID" value="KAJ8047154.1"/>
    <property type="molecule type" value="Genomic_DNA"/>
</dbReference>
<keyword evidence="3" id="KW-1185">Reference proteome</keyword>
<feature type="region of interest" description="Disordered" evidence="1">
    <location>
        <begin position="1"/>
        <end position="20"/>
    </location>
</feature>
<accession>A0A9Q1CMB2</accession>
<reference evidence="2" key="1">
    <citation type="submission" date="2021-10" db="EMBL/GenBank/DDBJ databases">
        <title>Tropical sea cucumber genome reveals ecological adaptation and Cuvierian tubules defense mechanism.</title>
        <authorList>
            <person name="Chen T."/>
        </authorList>
    </citation>
    <scope>NUCLEOTIDE SEQUENCE</scope>
    <source>
        <strain evidence="2">Nanhai2018</strain>
        <tissue evidence="2">Muscle</tissue>
    </source>
</reference>
<name>A0A9Q1CMB2_HOLLE</name>
<dbReference type="AlphaFoldDB" id="A0A9Q1CMB2"/>
<evidence type="ECO:0000313" key="3">
    <source>
        <dbReference type="Proteomes" id="UP001152320"/>
    </source>
</evidence>
<evidence type="ECO:0000256" key="1">
    <source>
        <dbReference type="SAM" id="MobiDB-lite"/>
    </source>
</evidence>
<gene>
    <name evidence="2" type="ORF">HOLleu_06073</name>
</gene>
<protein>
    <submittedName>
        <fullName evidence="2">Uncharacterized protein</fullName>
    </submittedName>
</protein>
<proteinExistence type="predicted"/>
<sequence>MRIPHHRHPPVSPLIKDQSGHRRKAATIISISLLRQQDLIWTLFCPSKVNRKHT</sequence>
<comment type="caution">
    <text evidence="2">The sequence shown here is derived from an EMBL/GenBank/DDBJ whole genome shotgun (WGS) entry which is preliminary data.</text>
</comment>
<dbReference type="Proteomes" id="UP001152320">
    <property type="component" value="Chromosome 2"/>
</dbReference>
<organism evidence="2 3">
    <name type="scientific">Holothuria leucospilota</name>
    <name type="common">Black long sea cucumber</name>
    <name type="synonym">Mertensiothuria leucospilota</name>
    <dbReference type="NCBI Taxonomy" id="206669"/>
    <lineage>
        <taxon>Eukaryota</taxon>
        <taxon>Metazoa</taxon>
        <taxon>Echinodermata</taxon>
        <taxon>Eleutherozoa</taxon>
        <taxon>Echinozoa</taxon>
        <taxon>Holothuroidea</taxon>
        <taxon>Aspidochirotacea</taxon>
        <taxon>Aspidochirotida</taxon>
        <taxon>Holothuriidae</taxon>
        <taxon>Holothuria</taxon>
    </lineage>
</organism>
<evidence type="ECO:0000313" key="2">
    <source>
        <dbReference type="EMBL" id="KAJ8047154.1"/>
    </source>
</evidence>